<reference evidence="1 2" key="1">
    <citation type="submission" date="2019-06" db="EMBL/GenBank/DDBJ databases">
        <title>Sorghum-associated microbial communities from plants grown in Nebraska, USA.</title>
        <authorList>
            <person name="Schachtman D."/>
        </authorList>
    </citation>
    <scope>NUCLEOTIDE SEQUENCE [LARGE SCALE GENOMIC DNA]</scope>
    <source>
        <strain evidence="1 2">T529</strain>
    </source>
</reference>
<dbReference type="OrthoDB" id="8444591at2"/>
<protein>
    <submittedName>
        <fullName evidence="1">Uncharacterized protein</fullName>
    </submittedName>
</protein>
<evidence type="ECO:0000313" key="2">
    <source>
        <dbReference type="Proteomes" id="UP000319722"/>
    </source>
</evidence>
<sequence>MALTRDNWPDRAAVQASLAARFTLPPLPAPVQDWFAWCRRMGTQSLVLKQPGWREDSEGVLTGSGAVDVPSLMAEMEGYRFILNQKASTPEHLVWSDAVDAGQWQAHWVVLQNADGDPLIGDISQPEVPVLWDWHGSGRWSPQPLFPNLQMLMERIEVHAPPSLPSDDSPTVFRTVHLTDLGSEPLRVLTALKSHPHYRHLAGASLLKLKHQLPLKLLDDSVSLALKDDLVHRFEALGARVEVTERIHRRADGNAQHLAPSD</sequence>
<name>A0A561BB12_9BURK</name>
<comment type="caution">
    <text evidence="1">The sequence shown here is derived from an EMBL/GenBank/DDBJ whole genome shotgun (WGS) entry which is preliminary data.</text>
</comment>
<dbReference type="Proteomes" id="UP000319722">
    <property type="component" value="Unassembled WGS sequence"/>
</dbReference>
<dbReference type="EMBL" id="VIVL01000014">
    <property type="protein sequence ID" value="TWD76027.1"/>
    <property type="molecule type" value="Genomic_DNA"/>
</dbReference>
<dbReference type="RefSeq" id="WP_145747084.1">
    <property type="nucleotide sequence ID" value="NZ_VIVL01000014.1"/>
</dbReference>
<organism evidence="1 2">
    <name type="scientific">Variovorax beijingensis</name>
    <dbReference type="NCBI Taxonomy" id="2496117"/>
    <lineage>
        <taxon>Bacteria</taxon>
        <taxon>Pseudomonadati</taxon>
        <taxon>Pseudomonadota</taxon>
        <taxon>Betaproteobacteria</taxon>
        <taxon>Burkholderiales</taxon>
        <taxon>Comamonadaceae</taxon>
        <taxon>Variovorax</taxon>
    </lineage>
</organism>
<gene>
    <name evidence="1" type="ORF">FB547_11498</name>
</gene>
<accession>A0A561BB12</accession>
<dbReference type="AlphaFoldDB" id="A0A561BB12"/>
<proteinExistence type="predicted"/>
<evidence type="ECO:0000313" key="1">
    <source>
        <dbReference type="EMBL" id="TWD76027.1"/>
    </source>
</evidence>